<protein>
    <submittedName>
        <fullName evidence="6">4'-phosphopantetheinyl transferase</fullName>
    </submittedName>
</protein>
<dbReference type="EMBL" id="LFBV01000002">
    <property type="protein sequence ID" value="OKH94368.1"/>
    <property type="molecule type" value="Genomic_DNA"/>
</dbReference>
<keyword evidence="3" id="KW-0479">Metal-binding</keyword>
<dbReference type="InterPro" id="IPR003542">
    <property type="entry name" value="Enbac_synth_compD-like"/>
</dbReference>
<feature type="binding site" evidence="3">
    <location>
        <position position="106"/>
    </location>
    <ligand>
        <name>Mg(2+)</name>
        <dbReference type="ChEBI" id="CHEBI:18420"/>
    </ligand>
</feature>
<dbReference type="PANTHER" id="PTHR38096">
    <property type="entry name" value="ENTEROBACTIN SYNTHASE COMPONENT D"/>
    <property type="match status" value="1"/>
</dbReference>
<feature type="binding site" evidence="2">
    <location>
        <position position="150"/>
    </location>
    <ligand>
        <name>CoA</name>
        <dbReference type="ChEBI" id="CHEBI:57287"/>
    </ligand>
</feature>
<evidence type="ECO:0000259" key="5">
    <source>
        <dbReference type="Pfam" id="PF17837"/>
    </source>
</evidence>
<feature type="domain" description="4'-phosphopantetheinyl transferase" evidence="4">
    <location>
        <begin position="102"/>
        <end position="175"/>
    </location>
</feature>
<sequence length="223" mass="23401">MIEDLLPASVEVAESLGDPPGSELFPEEEPLVAHAVERRRREFTTGRWCARQALARLGLPQAPLLAGPRGEPLWPEGVVGSISHCAGYRVAAVASSADLLALGVDAEPVGPLPEGVLDAVTVAGERAALDGCRRVSPGVCWDRVLFSAKESVYKAWFPLTGRPLDFLDAFVRLDPVRGVFSAGLRVPGHRVGGSVVDGFTGRLAVSGGLVLTAVAVPRSANPP</sequence>
<feature type="binding site" evidence="2">
    <location>
        <position position="164"/>
    </location>
    <ligand>
        <name>CoA</name>
        <dbReference type="ChEBI" id="CHEBI:57287"/>
    </ligand>
</feature>
<dbReference type="InterPro" id="IPR041354">
    <property type="entry name" value="4PPT_N"/>
</dbReference>
<evidence type="ECO:0000313" key="6">
    <source>
        <dbReference type="EMBL" id="OKH94368.1"/>
    </source>
</evidence>
<dbReference type="Gene3D" id="3.90.470.20">
    <property type="entry name" value="4'-phosphopantetheinyl transferase domain"/>
    <property type="match status" value="1"/>
</dbReference>
<feature type="binding site" evidence="3">
    <location>
        <position position="105"/>
    </location>
    <ligand>
        <name>Mg(2+)</name>
        <dbReference type="ChEBI" id="CHEBI:18420"/>
    </ligand>
</feature>
<dbReference type="Pfam" id="PF17837">
    <property type="entry name" value="4PPT_N"/>
    <property type="match status" value="1"/>
</dbReference>
<dbReference type="PANTHER" id="PTHR38096:SF1">
    <property type="entry name" value="ENTEROBACTIN SYNTHASE COMPONENT D"/>
    <property type="match status" value="1"/>
</dbReference>
<dbReference type="SUPFAM" id="SSF56214">
    <property type="entry name" value="4'-phosphopantetheinyl transferase"/>
    <property type="match status" value="1"/>
</dbReference>
<keyword evidence="7" id="KW-1185">Reference proteome</keyword>
<evidence type="ECO:0000259" key="4">
    <source>
        <dbReference type="Pfam" id="PF01648"/>
    </source>
</evidence>
<proteinExistence type="predicted"/>
<dbReference type="RefSeq" id="WP_073785750.1">
    <property type="nucleotide sequence ID" value="NZ_LFBV01000002.1"/>
</dbReference>
<comment type="cofactor">
    <cofactor evidence="3">
        <name>Mg(2+)</name>
        <dbReference type="ChEBI" id="CHEBI:18420"/>
    </cofactor>
</comment>
<feature type="binding site" evidence="2">
    <location>
        <position position="154"/>
    </location>
    <ligand>
        <name>CoA</name>
        <dbReference type="ChEBI" id="CHEBI:57287"/>
    </ligand>
</feature>
<dbReference type="GO" id="GO:0009366">
    <property type="term" value="C:enterobactin synthetase complex"/>
    <property type="evidence" value="ECO:0007669"/>
    <property type="project" value="InterPro"/>
</dbReference>
<feature type="binding site" evidence="2">
    <location>
        <position position="39"/>
    </location>
    <ligand>
        <name>CoA</name>
        <dbReference type="ChEBI" id="CHEBI:57287"/>
    </ligand>
</feature>
<feature type="binding site" evidence="3">
    <location>
        <position position="107"/>
    </location>
    <ligand>
        <name>Mg(2+)</name>
        <dbReference type="ChEBI" id="CHEBI:18420"/>
    </ligand>
</feature>
<feature type="binding site" evidence="2">
    <location>
        <position position="47"/>
    </location>
    <ligand>
        <name>CoA</name>
        <dbReference type="ChEBI" id="CHEBI:57287"/>
    </ligand>
</feature>
<dbReference type="GO" id="GO:0009239">
    <property type="term" value="P:enterobactin biosynthetic process"/>
    <property type="evidence" value="ECO:0007669"/>
    <property type="project" value="InterPro"/>
</dbReference>
<dbReference type="GO" id="GO:0005886">
    <property type="term" value="C:plasma membrane"/>
    <property type="evidence" value="ECO:0007669"/>
    <property type="project" value="TreeGrafter"/>
</dbReference>
<evidence type="ECO:0000256" key="2">
    <source>
        <dbReference type="PIRSR" id="PIRSR603542-1"/>
    </source>
</evidence>
<dbReference type="AlphaFoldDB" id="A0A1Q4V939"/>
<reference evidence="6 7" key="1">
    <citation type="submission" date="2015-06" db="EMBL/GenBank/DDBJ databases">
        <title>Cloning and characterization of the uncialamcin biosynthetic gene cluster.</title>
        <authorList>
            <person name="Yan X."/>
            <person name="Huang T."/>
            <person name="Ge H."/>
            <person name="Shen B."/>
        </authorList>
    </citation>
    <scope>NUCLEOTIDE SEQUENCE [LARGE SCALE GENOMIC DNA]</scope>
    <source>
        <strain evidence="6 7">DCA2648</strain>
    </source>
</reference>
<keyword evidence="1 6" id="KW-0808">Transferase</keyword>
<dbReference type="GO" id="GO:0000287">
    <property type="term" value="F:magnesium ion binding"/>
    <property type="evidence" value="ECO:0007669"/>
    <property type="project" value="InterPro"/>
</dbReference>
<comment type="caution">
    <text evidence="6">The sequence shown here is derived from an EMBL/GenBank/DDBJ whole genome shotgun (WGS) entry which is preliminary data.</text>
</comment>
<dbReference type="Proteomes" id="UP000186455">
    <property type="component" value="Unassembled WGS sequence"/>
</dbReference>
<dbReference type="InterPro" id="IPR008278">
    <property type="entry name" value="4-PPantetheinyl_Trfase_dom"/>
</dbReference>
<accession>A0A1Q4V939</accession>
<feature type="binding site" evidence="2">
    <location>
        <position position="105"/>
    </location>
    <ligand>
        <name>CoA</name>
        <dbReference type="ChEBI" id="CHEBI:57287"/>
    </ligand>
</feature>
<organism evidence="6 7">
    <name type="scientific">Streptomyces uncialis</name>
    <dbReference type="NCBI Taxonomy" id="1048205"/>
    <lineage>
        <taxon>Bacteria</taxon>
        <taxon>Bacillati</taxon>
        <taxon>Actinomycetota</taxon>
        <taxon>Actinomycetes</taxon>
        <taxon>Kitasatosporales</taxon>
        <taxon>Streptomycetaceae</taxon>
        <taxon>Streptomyces</taxon>
    </lineage>
</organism>
<dbReference type="GO" id="GO:0008897">
    <property type="term" value="F:holo-[acyl-carrier-protein] synthase activity"/>
    <property type="evidence" value="ECO:0007669"/>
    <property type="project" value="InterPro"/>
</dbReference>
<dbReference type="InterPro" id="IPR037143">
    <property type="entry name" value="4-PPantetheinyl_Trfase_dom_sf"/>
</dbReference>
<evidence type="ECO:0000313" key="7">
    <source>
        <dbReference type="Proteomes" id="UP000186455"/>
    </source>
</evidence>
<gene>
    <name evidence="6" type="ORF">AB852_08540</name>
</gene>
<name>A0A1Q4V939_9ACTN</name>
<dbReference type="Pfam" id="PF01648">
    <property type="entry name" value="ACPS"/>
    <property type="match status" value="1"/>
</dbReference>
<dbReference type="STRING" id="1048205.AB852_08540"/>
<feature type="binding site" evidence="2">
    <location>
        <begin position="83"/>
        <end position="84"/>
    </location>
    <ligand>
        <name>CoA</name>
        <dbReference type="ChEBI" id="CHEBI:57287"/>
    </ligand>
</feature>
<evidence type="ECO:0000256" key="3">
    <source>
        <dbReference type="PIRSR" id="PIRSR603542-2"/>
    </source>
</evidence>
<evidence type="ECO:0000256" key="1">
    <source>
        <dbReference type="ARBA" id="ARBA00022679"/>
    </source>
</evidence>
<dbReference type="PRINTS" id="PR01399">
    <property type="entry name" value="ENTSNTHTASED"/>
</dbReference>
<keyword evidence="3" id="KW-0460">Magnesium</keyword>
<feature type="domain" description="4'-phosphopantetheinyl transferase N-terminal" evidence="5">
    <location>
        <begin position="27"/>
        <end position="94"/>
    </location>
</feature>